<name>A0ABD0YJW9_9HEMI</name>
<evidence type="ECO:0000313" key="2">
    <source>
        <dbReference type="Proteomes" id="UP001558652"/>
    </source>
</evidence>
<dbReference type="EMBL" id="JBFDAA010000006">
    <property type="protein sequence ID" value="KAL1131484.1"/>
    <property type="molecule type" value="Genomic_DNA"/>
</dbReference>
<sequence length="110" mass="12386">MREWRQKLDAAPEGFLEANLKCFWDGSLVAAVRGLEYKGYVSPGVLLVSGNPCALEVLRTAYSRNLLKPPANYAITLVEMSHWTSMFYPRASHQSIIAEDGVRVPKYVRI</sequence>
<evidence type="ECO:0000313" key="1">
    <source>
        <dbReference type="EMBL" id="KAL1131484.1"/>
    </source>
</evidence>
<reference evidence="1 2" key="1">
    <citation type="submission" date="2024-07" db="EMBL/GenBank/DDBJ databases">
        <title>Chromosome-level genome assembly of the water stick insect Ranatra chinensis (Heteroptera: Nepidae).</title>
        <authorList>
            <person name="Liu X."/>
        </authorList>
    </citation>
    <scope>NUCLEOTIDE SEQUENCE [LARGE SCALE GENOMIC DNA]</scope>
    <source>
        <strain evidence="1">Cailab_2021Rc</strain>
        <tissue evidence="1">Muscle</tissue>
    </source>
</reference>
<organism evidence="1 2">
    <name type="scientific">Ranatra chinensis</name>
    <dbReference type="NCBI Taxonomy" id="642074"/>
    <lineage>
        <taxon>Eukaryota</taxon>
        <taxon>Metazoa</taxon>
        <taxon>Ecdysozoa</taxon>
        <taxon>Arthropoda</taxon>
        <taxon>Hexapoda</taxon>
        <taxon>Insecta</taxon>
        <taxon>Pterygota</taxon>
        <taxon>Neoptera</taxon>
        <taxon>Paraneoptera</taxon>
        <taxon>Hemiptera</taxon>
        <taxon>Heteroptera</taxon>
        <taxon>Panheteroptera</taxon>
        <taxon>Nepomorpha</taxon>
        <taxon>Nepidae</taxon>
        <taxon>Ranatrinae</taxon>
        <taxon>Ranatra</taxon>
    </lineage>
</organism>
<keyword evidence="2" id="KW-1185">Reference proteome</keyword>
<dbReference type="Proteomes" id="UP001558652">
    <property type="component" value="Unassembled WGS sequence"/>
</dbReference>
<accession>A0ABD0YJW9</accession>
<dbReference type="InterPro" id="IPR040126">
    <property type="entry name" value="STOX1/2"/>
</dbReference>
<dbReference type="PANTHER" id="PTHR22437:SF0">
    <property type="entry name" value="FI21431P1"/>
    <property type="match status" value="1"/>
</dbReference>
<dbReference type="PANTHER" id="PTHR22437">
    <property type="entry name" value="WINGED HELIX DOMAIN-CONTAINING PROTEIN"/>
    <property type="match status" value="1"/>
</dbReference>
<proteinExistence type="predicted"/>
<protein>
    <submittedName>
        <fullName evidence="1">Uncharacterized protein</fullName>
    </submittedName>
</protein>
<comment type="caution">
    <text evidence="1">The sequence shown here is derived from an EMBL/GenBank/DDBJ whole genome shotgun (WGS) entry which is preliminary data.</text>
</comment>
<dbReference type="AlphaFoldDB" id="A0ABD0YJW9"/>
<gene>
    <name evidence="1" type="ORF">AAG570_011101</name>
</gene>